<evidence type="ECO:0000256" key="4">
    <source>
        <dbReference type="ARBA" id="ARBA00023157"/>
    </source>
</evidence>
<feature type="domain" description="EGF-like" evidence="6">
    <location>
        <begin position="133"/>
        <end position="173"/>
    </location>
</feature>
<dbReference type="InParanoid" id="K1PP12"/>
<dbReference type="InterPro" id="IPR049883">
    <property type="entry name" value="NOTCH1_EGF-like"/>
</dbReference>
<keyword evidence="7" id="KW-0675">Receptor</keyword>
<keyword evidence="1 5" id="KW-0245">EGF-like domain</keyword>
<evidence type="ECO:0000313" key="7">
    <source>
        <dbReference type="EMBL" id="EKC25842.1"/>
    </source>
</evidence>
<keyword evidence="2" id="KW-0732">Signal</keyword>
<sequence>MDEQCNAKTTCSKLNCTQHCAVGSNGQEYCSCYQGFVLDSDNITCNDIDECASNPCDENCTQTTPGPGYTCTCEAGKMLDVDNRTCIDCKDGFYGKECSEKCICKPENTKTCGNVSGICTCRAGWNGTDCSVDVDECKNFANICPDNSDCTNLNGTYLCTCKDGFSMSNNKCTECSLMAFGENCASQCTCDFNNAWSCDKRNGTCYCRDGWQGVNCKVDVQECSLKPNKIMQDHSKLIIGLGIGIPLFLALIAIAIIIIVHWKRSARKNNLDDSDSDRSPEGSEIFRSRLPVRYGGWGPLYSPWGQKSDSKFESSYLGPGQNTQDGWYQEDSIPEDKQTDEFSWDFMRSMKPKDLTFEIKRPVADSLPNPLYTSLQSNIDDVTV</sequence>
<accession>K1PP12</accession>
<keyword evidence="4" id="KW-1015">Disulfide bond</keyword>
<dbReference type="PANTHER" id="PTHR24039:SF52">
    <property type="entry name" value="EGF-LIKE DOMAIN-CONTAINING PROTEIN"/>
    <property type="match status" value="1"/>
</dbReference>
<evidence type="ECO:0000256" key="5">
    <source>
        <dbReference type="PROSITE-ProRule" id="PRU00076"/>
    </source>
</evidence>
<proteinExistence type="predicted"/>
<organism evidence="7">
    <name type="scientific">Magallana gigas</name>
    <name type="common">Pacific oyster</name>
    <name type="synonym">Crassostrea gigas</name>
    <dbReference type="NCBI Taxonomy" id="29159"/>
    <lineage>
        <taxon>Eukaryota</taxon>
        <taxon>Metazoa</taxon>
        <taxon>Spiralia</taxon>
        <taxon>Lophotrochozoa</taxon>
        <taxon>Mollusca</taxon>
        <taxon>Bivalvia</taxon>
        <taxon>Autobranchia</taxon>
        <taxon>Pteriomorphia</taxon>
        <taxon>Ostreida</taxon>
        <taxon>Ostreoidea</taxon>
        <taxon>Ostreidae</taxon>
        <taxon>Magallana</taxon>
    </lineage>
</organism>
<comment type="caution">
    <text evidence="5">Lacks conserved residue(s) required for the propagation of feature annotation.</text>
</comment>
<dbReference type="InterPro" id="IPR026823">
    <property type="entry name" value="cEGF"/>
</dbReference>
<dbReference type="InterPro" id="IPR009030">
    <property type="entry name" value="Growth_fac_rcpt_cys_sf"/>
</dbReference>
<feature type="domain" description="EGF-like" evidence="6">
    <location>
        <begin position="47"/>
        <end position="87"/>
    </location>
</feature>
<protein>
    <submittedName>
        <fullName evidence="7">Platelet endothelial aggregation receptor 1</fullName>
    </submittedName>
</protein>
<evidence type="ECO:0000256" key="1">
    <source>
        <dbReference type="ARBA" id="ARBA00022536"/>
    </source>
</evidence>
<dbReference type="SMART" id="SM00181">
    <property type="entry name" value="EGF"/>
    <property type="match status" value="5"/>
</dbReference>
<dbReference type="SUPFAM" id="SSF57184">
    <property type="entry name" value="Growth factor receptor domain"/>
    <property type="match status" value="1"/>
</dbReference>
<dbReference type="PROSITE" id="PS00010">
    <property type="entry name" value="ASX_HYDROXYL"/>
    <property type="match status" value="1"/>
</dbReference>
<dbReference type="HOGENOM" id="CLU_720124_0_0_1"/>
<evidence type="ECO:0000256" key="2">
    <source>
        <dbReference type="ARBA" id="ARBA00022729"/>
    </source>
</evidence>
<dbReference type="InterPro" id="IPR018097">
    <property type="entry name" value="EGF_Ca-bd_CS"/>
</dbReference>
<dbReference type="SUPFAM" id="SSF57196">
    <property type="entry name" value="EGF/Laminin"/>
    <property type="match status" value="2"/>
</dbReference>
<dbReference type="PANTHER" id="PTHR24039">
    <property type="entry name" value="FIBRILLIN-RELATED"/>
    <property type="match status" value="1"/>
</dbReference>
<dbReference type="InterPro" id="IPR000152">
    <property type="entry name" value="EGF-type_Asp/Asn_hydroxyl_site"/>
</dbReference>
<gene>
    <name evidence="7" type="ORF">CGI_10012499</name>
</gene>
<dbReference type="AlphaFoldDB" id="K1PP12"/>
<dbReference type="SMART" id="SM00179">
    <property type="entry name" value="EGF_CA"/>
    <property type="match status" value="2"/>
</dbReference>
<dbReference type="GO" id="GO:0005509">
    <property type="term" value="F:calcium ion binding"/>
    <property type="evidence" value="ECO:0007669"/>
    <property type="project" value="InterPro"/>
</dbReference>
<dbReference type="PROSITE" id="PS01187">
    <property type="entry name" value="EGF_CA"/>
    <property type="match status" value="1"/>
</dbReference>
<dbReference type="CDD" id="cd00054">
    <property type="entry name" value="EGF_CA"/>
    <property type="match status" value="1"/>
</dbReference>
<dbReference type="PROSITE" id="PS50026">
    <property type="entry name" value="EGF_3"/>
    <property type="match status" value="2"/>
</dbReference>
<keyword evidence="3" id="KW-0677">Repeat</keyword>
<dbReference type="Pfam" id="PF12662">
    <property type="entry name" value="cEGF"/>
    <property type="match status" value="1"/>
</dbReference>
<dbReference type="PROSITE" id="PS01186">
    <property type="entry name" value="EGF_2"/>
    <property type="match status" value="1"/>
</dbReference>
<reference evidence="7" key="1">
    <citation type="journal article" date="2012" name="Nature">
        <title>The oyster genome reveals stress adaptation and complexity of shell formation.</title>
        <authorList>
            <person name="Zhang G."/>
            <person name="Fang X."/>
            <person name="Guo X."/>
            <person name="Li L."/>
            <person name="Luo R."/>
            <person name="Xu F."/>
            <person name="Yang P."/>
            <person name="Zhang L."/>
            <person name="Wang X."/>
            <person name="Qi H."/>
            <person name="Xiong Z."/>
            <person name="Que H."/>
            <person name="Xie Y."/>
            <person name="Holland P.W."/>
            <person name="Paps J."/>
            <person name="Zhu Y."/>
            <person name="Wu F."/>
            <person name="Chen Y."/>
            <person name="Wang J."/>
            <person name="Peng C."/>
            <person name="Meng J."/>
            <person name="Yang L."/>
            <person name="Liu J."/>
            <person name="Wen B."/>
            <person name="Zhang N."/>
            <person name="Huang Z."/>
            <person name="Zhu Q."/>
            <person name="Feng Y."/>
            <person name="Mount A."/>
            <person name="Hedgecock D."/>
            <person name="Xu Z."/>
            <person name="Liu Y."/>
            <person name="Domazet-Loso T."/>
            <person name="Du Y."/>
            <person name="Sun X."/>
            <person name="Zhang S."/>
            <person name="Liu B."/>
            <person name="Cheng P."/>
            <person name="Jiang X."/>
            <person name="Li J."/>
            <person name="Fan D."/>
            <person name="Wang W."/>
            <person name="Fu W."/>
            <person name="Wang T."/>
            <person name="Wang B."/>
            <person name="Zhang J."/>
            <person name="Peng Z."/>
            <person name="Li Y."/>
            <person name="Li N."/>
            <person name="Wang J."/>
            <person name="Chen M."/>
            <person name="He Y."/>
            <person name="Tan F."/>
            <person name="Song X."/>
            <person name="Zheng Q."/>
            <person name="Huang R."/>
            <person name="Yang H."/>
            <person name="Du X."/>
            <person name="Chen L."/>
            <person name="Yang M."/>
            <person name="Gaffney P.M."/>
            <person name="Wang S."/>
            <person name="Luo L."/>
            <person name="She Z."/>
            <person name="Ming Y."/>
            <person name="Huang W."/>
            <person name="Zhang S."/>
            <person name="Huang B."/>
            <person name="Zhang Y."/>
            <person name="Qu T."/>
            <person name="Ni P."/>
            <person name="Miao G."/>
            <person name="Wang J."/>
            <person name="Wang Q."/>
            <person name="Steinberg C.E."/>
            <person name="Wang H."/>
            <person name="Li N."/>
            <person name="Qian L."/>
            <person name="Zhang G."/>
            <person name="Li Y."/>
            <person name="Yang H."/>
            <person name="Liu X."/>
            <person name="Wang J."/>
            <person name="Yin Y."/>
            <person name="Wang J."/>
        </authorList>
    </citation>
    <scope>NUCLEOTIDE SEQUENCE [LARGE SCALE GENOMIC DNA]</scope>
    <source>
        <strain evidence="7">05x7-T-G4-1.051#20</strain>
    </source>
</reference>
<dbReference type="InterPro" id="IPR000742">
    <property type="entry name" value="EGF"/>
</dbReference>
<dbReference type="InterPro" id="IPR001881">
    <property type="entry name" value="EGF-like_Ca-bd_dom"/>
</dbReference>
<name>K1PP12_MAGGI</name>
<evidence type="ECO:0000256" key="3">
    <source>
        <dbReference type="ARBA" id="ARBA00022737"/>
    </source>
</evidence>
<dbReference type="Gene3D" id="2.10.25.10">
    <property type="entry name" value="Laminin"/>
    <property type="match status" value="4"/>
</dbReference>
<dbReference type="EMBL" id="JH816021">
    <property type="protein sequence ID" value="EKC25842.1"/>
    <property type="molecule type" value="Genomic_DNA"/>
</dbReference>
<evidence type="ECO:0000259" key="6">
    <source>
        <dbReference type="PROSITE" id="PS50026"/>
    </source>
</evidence>
<dbReference type="Pfam" id="PF07645">
    <property type="entry name" value="EGF_CA"/>
    <property type="match status" value="1"/>
</dbReference>